<dbReference type="KEGG" id="qsa:O6P43_018706"/>
<comment type="caution">
    <text evidence="3">The sequence shown here is derived from an EMBL/GenBank/DDBJ whole genome shotgun (WGS) entry which is preliminary data.</text>
</comment>
<keyword evidence="2" id="KW-0732">Signal</keyword>
<evidence type="ECO:0000313" key="4">
    <source>
        <dbReference type="Proteomes" id="UP001163823"/>
    </source>
</evidence>
<dbReference type="GO" id="GO:0016298">
    <property type="term" value="F:lipase activity"/>
    <property type="evidence" value="ECO:0007669"/>
    <property type="project" value="InterPro"/>
</dbReference>
<dbReference type="InterPro" id="IPR001087">
    <property type="entry name" value="GDSL"/>
</dbReference>
<keyword evidence="4" id="KW-1185">Reference proteome</keyword>
<sequence>MKLVFADILLKVLVVIFFGNRAQAHGKFPALFAFGDSILDTGNNNYLHTMIKSNFPPYGRDFPGGIPTGRFCNGKIPSDLIANALHIKETLPAYLNPNLKNEDLLTGVGFASAGSGNDNLTATILGVLKLSEQLRLFKEYIGKLKEIVGEERANNIISNSLCLLSAGNNDIAVSHSMTARKMHYAFPQYAAHLVGWSSDFLKDLYGLGVRRVAVLSTLPLGCLPGARTVGGLLRPCLVHVNKKAQLFNSMLSSKLDSMKNDVPDFKLTFVDVYTPLLHLVNNPEKSGFTNVLKGCCGTGTFELGVHCNQFTPHTCANASPYIFWDSGHPTQKAYELVVSNILQTSGITSV</sequence>
<dbReference type="InterPro" id="IPR035669">
    <property type="entry name" value="SGNH_plant_lipase-like"/>
</dbReference>
<dbReference type="AlphaFoldDB" id="A0AAD7LIZ1"/>
<organism evidence="3 4">
    <name type="scientific">Quillaja saponaria</name>
    <name type="common">Soap bark tree</name>
    <dbReference type="NCBI Taxonomy" id="32244"/>
    <lineage>
        <taxon>Eukaryota</taxon>
        <taxon>Viridiplantae</taxon>
        <taxon>Streptophyta</taxon>
        <taxon>Embryophyta</taxon>
        <taxon>Tracheophyta</taxon>
        <taxon>Spermatophyta</taxon>
        <taxon>Magnoliopsida</taxon>
        <taxon>eudicotyledons</taxon>
        <taxon>Gunneridae</taxon>
        <taxon>Pentapetalae</taxon>
        <taxon>rosids</taxon>
        <taxon>fabids</taxon>
        <taxon>Fabales</taxon>
        <taxon>Quillajaceae</taxon>
        <taxon>Quillaja</taxon>
    </lineage>
</organism>
<dbReference type="GO" id="GO:0006629">
    <property type="term" value="P:lipid metabolic process"/>
    <property type="evidence" value="ECO:0007669"/>
    <property type="project" value="InterPro"/>
</dbReference>
<proteinExistence type="inferred from homology"/>
<dbReference type="Pfam" id="PF00657">
    <property type="entry name" value="Lipase_GDSL"/>
    <property type="match status" value="1"/>
</dbReference>
<dbReference type="CDD" id="cd01837">
    <property type="entry name" value="SGNH_plant_lipase_like"/>
    <property type="match status" value="1"/>
</dbReference>
<reference evidence="3" key="1">
    <citation type="journal article" date="2023" name="Science">
        <title>Elucidation of the pathway for biosynthesis of saponin adjuvants from the soapbark tree.</title>
        <authorList>
            <person name="Reed J."/>
            <person name="Orme A."/>
            <person name="El-Demerdash A."/>
            <person name="Owen C."/>
            <person name="Martin L.B.B."/>
            <person name="Misra R.C."/>
            <person name="Kikuchi S."/>
            <person name="Rejzek M."/>
            <person name="Martin A.C."/>
            <person name="Harkess A."/>
            <person name="Leebens-Mack J."/>
            <person name="Louveau T."/>
            <person name="Stephenson M.J."/>
            <person name="Osbourn A."/>
        </authorList>
    </citation>
    <scope>NUCLEOTIDE SEQUENCE</scope>
    <source>
        <strain evidence="3">S10</strain>
    </source>
</reference>
<accession>A0AAD7LIZ1</accession>
<evidence type="ECO:0000256" key="1">
    <source>
        <dbReference type="ARBA" id="ARBA00008668"/>
    </source>
</evidence>
<dbReference type="InterPro" id="IPR008265">
    <property type="entry name" value="Lipase_GDSL_AS"/>
</dbReference>
<evidence type="ECO:0000256" key="2">
    <source>
        <dbReference type="SAM" id="SignalP"/>
    </source>
</evidence>
<protein>
    <submittedName>
        <fullName evidence="3">GDSL esterase/lipase</fullName>
    </submittedName>
</protein>
<feature type="signal peptide" evidence="2">
    <location>
        <begin position="1"/>
        <end position="24"/>
    </location>
</feature>
<dbReference type="PANTHER" id="PTHR45642:SF52">
    <property type="entry name" value="GDSL-LIKE LIPASE_ACYLHYDROLASE"/>
    <property type="match status" value="1"/>
</dbReference>
<dbReference type="Proteomes" id="UP001163823">
    <property type="component" value="Chromosome 8"/>
</dbReference>
<dbReference type="PROSITE" id="PS01098">
    <property type="entry name" value="LIPASE_GDSL_SER"/>
    <property type="match status" value="1"/>
</dbReference>
<comment type="similarity">
    <text evidence="1">Belongs to the 'GDSL' lipolytic enzyme family.</text>
</comment>
<dbReference type="SUPFAM" id="SSF52266">
    <property type="entry name" value="SGNH hydrolase"/>
    <property type="match status" value="1"/>
</dbReference>
<dbReference type="InterPro" id="IPR036514">
    <property type="entry name" value="SGNH_hydro_sf"/>
</dbReference>
<dbReference type="PANTHER" id="PTHR45642">
    <property type="entry name" value="GDSL ESTERASE/LIPASE EXL3"/>
    <property type="match status" value="1"/>
</dbReference>
<dbReference type="FunFam" id="3.40.50.1110:FF:000003">
    <property type="entry name" value="GDSL esterase/lipase APG"/>
    <property type="match status" value="1"/>
</dbReference>
<dbReference type="Gene3D" id="3.40.50.1110">
    <property type="entry name" value="SGNH hydrolase"/>
    <property type="match status" value="1"/>
</dbReference>
<evidence type="ECO:0000313" key="3">
    <source>
        <dbReference type="EMBL" id="KAJ7957895.1"/>
    </source>
</evidence>
<dbReference type="EMBL" id="JARAOO010000008">
    <property type="protein sequence ID" value="KAJ7957895.1"/>
    <property type="molecule type" value="Genomic_DNA"/>
</dbReference>
<feature type="chain" id="PRO_5042104252" evidence="2">
    <location>
        <begin position="25"/>
        <end position="350"/>
    </location>
</feature>
<gene>
    <name evidence="3" type="ORF">O6P43_018706</name>
</gene>
<name>A0AAD7LIZ1_QUISA</name>
<dbReference type="InterPro" id="IPR050592">
    <property type="entry name" value="GDSL_lipolytic_enzyme"/>
</dbReference>
<dbReference type="GO" id="GO:0005576">
    <property type="term" value="C:extracellular region"/>
    <property type="evidence" value="ECO:0007669"/>
    <property type="project" value="TreeGrafter"/>
</dbReference>